<sequence length="149" mass="17153">MLQSLKSSSSPKKTTTPELNSIERKNSSSSFHLWHSRCEALSNDEFERKATGLSGVVPEDLVPAWYWINQFAMEVIYHNRVLNHECRTTELDSATVTAFYIPFYAGLAVGKYLWRITWDLRGFRRLGSFHDDEAYNVGFSAVEERRLGL</sequence>
<protein>
    <submittedName>
        <fullName evidence="2">Uncharacterized protein</fullName>
    </submittedName>
</protein>
<dbReference type="Proteomes" id="UP001472677">
    <property type="component" value="Unassembled WGS sequence"/>
</dbReference>
<feature type="compositionally biased region" description="Low complexity" evidence="1">
    <location>
        <begin position="1"/>
        <end position="17"/>
    </location>
</feature>
<keyword evidence="3" id="KW-1185">Reference proteome</keyword>
<dbReference type="EMBL" id="JBBPBM010000048">
    <property type="protein sequence ID" value="KAK8521340.1"/>
    <property type="molecule type" value="Genomic_DNA"/>
</dbReference>
<reference evidence="2 3" key="1">
    <citation type="journal article" date="2024" name="G3 (Bethesda)">
        <title>Genome assembly of Hibiscus sabdariffa L. provides insights into metabolisms of medicinal natural products.</title>
        <authorList>
            <person name="Kim T."/>
        </authorList>
    </citation>
    <scope>NUCLEOTIDE SEQUENCE [LARGE SCALE GENOMIC DNA]</scope>
    <source>
        <strain evidence="2">TK-2024</strain>
        <tissue evidence="2">Old leaves</tissue>
    </source>
</reference>
<name>A0ABR2CNW9_9ROSI</name>
<evidence type="ECO:0000256" key="1">
    <source>
        <dbReference type="SAM" id="MobiDB-lite"/>
    </source>
</evidence>
<comment type="caution">
    <text evidence="2">The sequence shown here is derived from an EMBL/GenBank/DDBJ whole genome shotgun (WGS) entry which is preliminary data.</text>
</comment>
<evidence type="ECO:0000313" key="3">
    <source>
        <dbReference type="Proteomes" id="UP001472677"/>
    </source>
</evidence>
<organism evidence="2 3">
    <name type="scientific">Hibiscus sabdariffa</name>
    <name type="common">roselle</name>
    <dbReference type="NCBI Taxonomy" id="183260"/>
    <lineage>
        <taxon>Eukaryota</taxon>
        <taxon>Viridiplantae</taxon>
        <taxon>Streptophyta</taxon>
        <taxon>Embryophyta</taxon>
        <taxon>Tracheophyta</taxon>
        <taxon>Spermatophyta</taxon>
        <taxon>Magnoliopsida</taxon>
        <taxon>eudicotyledons</taxon>
        <taxon>Gunneridae</taxon>
        <taxon>Pentapetalae</taxon>
        <taxon>rosids</taxon>
        <taxon>malvids</taxon>
        <taxon>Malvales</taxon>
        <taxon>Malvaceae</taxon>
        <taxon>Malvoideae</taxon>
        <taxon>Hibiscus</taxon>
    </lineage>
</organism>
<feature type="region of interest" description="Disordered" evidence="1">
    <location>
        <begin position="1"/>
        <end position="24"/>
    </location>
</feature>
<evidence type="ECO:0000313" key="2">
    <source>
        <dbReference type="EMBL" id="KAK8521340.1"/>
    </source>
</evidence>
<gene>
    <name evidence="2" type="ORF">V6N12_005249</name>
</gene>
<accession>A0ABR2CNW9</accession>
<proteinExistence type="predicted"/>